<dbReference type="PANTHER" id="PTHR43798">
    <property type="entry name" value="MONOACYLGLYCEROL LIPASE"/>
    <property type="match status" value="1"/>
</dbReference>
<dbReference type="InterPro" id="IPR050266">
    <property type="entry name" value="AB_hydrolase_sf"/>
</dbReference>
<name>A0ABY5NJB7_9MICO</name>
<dbReference type="SUPFAM" id="SSF53474">
    <property type="entry name" value="alpha/beta-Hydrolases"/>
    <property type="match status" value="1"/>
</dbReference>
<feature type="region of interest" description="Disordered" evidence="1">
    <location>
        <begin position="174"/>
        <end position="195"/>
    </location>
</feature>
<keyword evidence="3" id="KW-0378">Hydrolase</keyword>
<dbReference type="RefSeq" id="WP_259611812.1">
    <property type="nucleotide sequence ID" value="NZ_CP091139.2"/>
</dbReference>
<keyword evidence="4" id="KW-1185">Reference proteome</keyword>
<feature type="domain" description="AB hydrolase-1" evidence="2">
    <location>
        <begin position="42"/>
        <end position="197"/>
    </location>
</feature>
<sequence>MSVDSPYAAQLAVIPVRRQEAAVAGSTTAYWVYGPDDAAVTILAVHGFRGEHHGLEPIVAQLPDVRIVSPDLPGFGETPPLPGRAHDLAAYVDWLTAFAAQVAPGAVVLGHSFGSIVAAAAVAAGLPTPRLILINPIGAPALAGPRGILTRLAVFYYWMGAKLPARIGDALAQPTDRAGDEHRHGQDPRPGPATLRARPARHLLLALRRPGRACARRS</sequence>
<dbReference type="InterPro" id="IPR000073">
    <property type="entry name" value="AB_hydrolase_1"/>
</dbReference>
<evidence type="ECO:0000313" key="3">
    <source>
        <dbReference type="EMBL" id="UUT35243.1"/>
    </source>
</evidence>
<evidence type="ECO:0000256" key="1">
    <source>
        <dbReference type="SAM" id="MobiDB-lite"/>
    </source>
</evidence>
<proteinExistence type="predicted"/>
<reference evidence="3" key="1">
    <citation type="submission" date="2022-01" db="EMBL/GenBank/DDBJ databases">
        <title>Microbacterium eymi and Microbacterium rhizovicinus sp. nov., isolated from the rhizospheric soil of Elymus tsukushiensis, a plant native to the Dokdo Islands, Republic of Korea.</title>
        <authorList>
            <person name="Hwang Y.J."/>
        </authorList>
    </citation>
    <scope>NUCLEOTIDE SEQUENCE</scope>
    <source>
        <strain evidence="3">KUDC0405</strain>
    </source>
</reference>
<dbReference type="Gene3D" id="3.40.50.1820">
    <property type="entry name" value="alpha/beta hydrolase"/>
    <property type="match status" value="1"/>
</dbReference>
<accession>A0ABY5NJB7</accession>
<dbReference type="EMBL" id="CP091139">
    <property type="protein sequence ID" value="UUT35243.1"/>
    <property type="molecule type" value="Genomic_DNA"/>
</dbReference>
<evidence type="ECO:0000313" key="4">
    <source>
        <dbReference type="Proteomes" id="UP001054811"/>
    </source>
</evidence>
<gene>
    <name evidence="3" type="ORF">L2X98_34135</name>
</gene>
<dbReference type="Pfam" id="PF12697">
    <property type="entry name" value="Abhydrolase_6"/>
    <property type="match status" value="1"/>
</dbReference>
<protein>
    <submittedName>
        <fullName evidence="3">Alpha/beta fold hydrolase</fullName>
    </submittedName>
</protein>
<dbReference type="InterPro" id="IPR029058">
    <property type="entry name" value="AB_hydrolase_fold"/>
</dbReference>
<evidence type="ECO:0000259" key="2">
    <source>
        <dbReference type="Pfam" id="PF12697"/>
    </source>
</evidence>
<organism evidence="3 4">
    <name type="scientific">Microbacterium elymi</name>
    <dbReference type="NCBI Taxonomy" id="2909587"/>
    <lineage>
        <taxon>Bacteria</taxon>
        <taxon>Bacillati</taxon>
        <taxon>Actinomycetota</taxon>
        <taxon>Actinomycetes</taxon>
        <taxon>Micrococcales</taxon>
        <taxon>Microbacteriaceae</taxon>
        <taxon>Microbacterium</taxon>
    </lineage>
</organism>
<feature type="compositionally biased region" description="Basic and acidic residues" evidence="1">
    <location>
        <begin position="177"/>
        <end position="187"/>
    </location>
</feature>
<dbReference type="PANTHER" id="PTHR43798:SF33">
    <property type="entry name" value="HYDROLASE, PUTATIVE (AFU_ORTHOLOGUE AFUA_2G14860)-RELATED"/>
    <property type="match status" value="1"/>
</dbReference>
<dbReference type="Proteomes" id="UP001054811">
    <property type="component" value="Chromosome"/>
</dbReference>
<dbReference type="GO" id="GO:0016787">
    <property type="term" value="F:hydrolase activity"/>
    <property type="evidence" value="ECO:0007669"/>
    <property type="project" value="UniProtKB-KW"/>
</dbReference>